<keyword evidence="1" id="KW-0472">Membrane</keyword>
<name>A0A161P6N2_9BACI</name>
<evidence type="ECO:0000313" key="3">
    <source>
        <dbReference type="Proteomes" id="UP000075806"/>
    </source>
</evidence>
<keyword evidence="1" id="KW-0812">Transmembrane</keyword>
<dbReference type="RefSeq" id="WP_061950204.1">
    <property type="nucleotide sequence ID" value="NZ_LTAO01000039.1"/>
</dbReference>
<reference evidence="2" key="1">
    <citation type="submission" date="2016-02" db="EMBL/GenBank/DDBJ databases">
        <title>Genome sequence of Bacillus trypoxylicola KCTC 13244(T).</title>
        <authorList>
            <person name="Jeong H."/>
            <person name="Park S.-H."/>
            <person name="Choi S.-K."/>
        </authorList>
    </citation>
    <scope>NUCLEOTIDE SEQUENCE [LARGE SCALE GENOMIC DNA]</scope>
    <source>
        <strain evidence="2">KCTC 13244</strain>
    </source>
</reference>
<accession>A0A161P6N2</accession>
<keyword evidence="3" id="KW-1185">Reference proteome</keyword>
<keyword evidence="1" id="KW-1133">Transmembrane helix</keyword>
<gene>
    <name evidence="2" type="ORF">AZF04_13140</name>
</gene>
<dbReference type="AlphaFoldDB" id="A0A161P6N2"/>
<proteinExistence type="predicted"/>
<dbReference type="EMBL" id="LTAO01000039">
    <property type="protein sequence ID" value="KYG26026.1"/>
    <property type="molecule type" value="Genomic_DNA"/>
</dbReference>
<comment type="caution">
    <text evidence="2">The sequence shown here is derived from an EMBL/GenBank/DDBJ whole genome shotgun (WGS) entry which is preliminary data.</text>
</comment>
<feature type="transmembrane region" description="Helical" evidence="1">
    <location>
        <begin position="73"/>
        <end position="91"/>
    </location>
</feature>
<organism evidence="2 3">
    <name type="scientific">Alkalihalobacillus trypoxylicola</name>
    <dbReference type="NCBI Taxonomy" id="519424"/>
    <lineage>
        <taxon>Bacteria</taxon>
        <taxon>Bacillati</taxon>
        <taxon>Bacillota</taxon>
        <taxon>Bacilli</taxon>
        <taxon>Bacillales</taxon>
        <taxon>Bacillaceae</taxon>
        <taxon>Alkalihalobacillus</taxon>
    </lineage>
</organism>
<dbReference type="Proteomes" id="UP000075806">
    <property type="component" value="Unassembled WGS sequence"/>
</dbReference>
<sequence>MAVTIKRRTGMIGMGSKIDLKVDGQLVTKLKNNEVYQVDAKSKEMKVKVNQWFFGSPEKSVTDGQTIEVKTNMMAILLFFVSFIFLFAGSFTSQPILLVLALALIVCTIVFGGKGWFSIVQESQG</sequence>
<evidence type="ECO:0000256" key="1">
    <source>
        <dbReference type="SAM" id="Phobius"/>
    </source>
</evidence>
<protein>
    <submittedName>
        <fullName evidence="2">Uncharacterized protein</fullName>
    </submittedName>
</protein>
<dbReference type="OrthoDB" id="2365105at2"/>
<feature type="transmembrane region" description="Helical" evidence="1">
    <location>
        <begin position="97"/>
        <end position="117"/>
    </location>
</feature>
<evidence type="ECO:0000313" key="2">
    <source>
        <dbReference type="EMBL" id="KYG26026.1"/>
    </source>
</evidence>